<keyword evidence="10 13" id="KW-0067">ATP-binding</keyword>
<evidence type="ECO:0000256" key="6">
    <source>
        <dbReference type="ARBA" id="ARBA00022679"/>
    </source>
</evidence>
<dbReference type="GO" id="GO:0009088">
    <property type="term" value="P:threonine biosynthetic process"/>
    <property type="evidence" value="ECO:0007669"/>
    <property type="project" value="UniProtKB-UniRule"/>
</dbReference>
<evidence type="ECO:0000256" key="3">
    <source>
        <dbReference type="ARBA" id="ARBA00012078"/>
    </source>
</evidence>
<evidence type="ECO:0000256" key="12">
    <source>
        <dbReference type="ARBA" id="ARBA00049954"/>
    </source>
</evidence>
<dbReference type="SUPFAM" id="SSF55060">
    <property type="entry name" value="GHMP Kinase, C-terminal domain"/>
    <property type="match status" value="1"/>
</dbReference>
<protein>
    <recommendedName>
        <fullName evidence="4 13">Homoserine kinase</fullName>
        <shortName evidence="13">HK</shortName>
        <shortName evidence="13">HSK</shortName>
        <ecNumber evidence="3 13">2.7.1.39</ecNumber>
    </recommendedName>
</protein>
<dbReference type="AlphaFoldDB" id="A0A1G9M0C6"/>
<evidence type="ECO:0000256" key="7">
    <source>
        <dbReference type="ARBA" id="ARBA00022697"/>
    </source>
</evidence>
<comment type="pathway">
    <text evidence="1 13">Amino-acid biosynthesis; L-threonine biosynthesis; L-threonine from L-aspartate: step 4/5.</text>
</comment>
<evidence type="ECO:0000256" key="5">
    <source>
        <dbReference type="ARBA" id="ARBA00022605"/>
    </source>
</evidence>
<dbReference type="Proteomes" id="UP000199475">
    <property type="component" value="Unassembled WGS sequence"/>
</dbReference>
<dbReference type="NCBIfam" id="TIGR00191">
    <property type="entry name" value="thrB"/>
    <property type="match status" value="1"/>
</dbReference>
<dbReference type="GO" id="GO:0005737">
    <property type="term" value="C:cytoplasm"/>
    <property type="evidence" value="ECO:0007669"/>
    <property type="project" value="UniProtKB-SubCell"/>
</dbReference>
<dbReference type="PROSITE" id="PS00627">
    <property type="entry name" value="GHMP_KINASES_ATP"/>
    <property type="match status" value="1"/>
</dbReference>
<name>A0A1G9M0C6_9ACTN</name>
<dbReference type="Gene3D" id="3.30.70.890">
    <property type="entry name" value="GHMP kinase, C-terminal domain"/>
    <property type="match status" value="1"/>
</dbReference>
<dbReference type="InterPro" id="IPR036554">
    <property type="entry name" value="GHMP_kinase_C_sf"/>
</dbReference>
<dbReference type="EMBL" id="FNGP01000004">
    <property type="protein sequence ID" value="SDL67175.1"/>
    <property type="molecule type" value="Genomic_DNA"/>
</dbReference>
<evidence type="ECO:0000256" key="8">
    <source>
        <dbReference type="ARBA" id="ARBA00022741"/>
    </source>
</evidence>
<dbReference type="PANTHER" id="PTHR20861:SF1">
    <property type="entry name" value="HOMOSERINE KINASE"/>
    <property type="match status" value="1"/>
</dbReference>
<feature type="binding site" evidence="13">
    <location>
        <begin position="88"/>
        <end position="98"/>
    </location>
    <ligand>
        <name>ATP</name>
        <dbReference type="ChEBI" id="CHEBI:30616"/>
    </ligand>
</feature>
<evidence type="ECO:0000259" key="14">
    <source>
        <dbReference type="Pfam" id="PF00288"/>
    </source>
</evidence>
<accession>A0A1G9M0C6</accession>
<comment type="subcellular location">
    <subcellularLocation>
        <location evidence="13">Cytoplasm</location>
    </subcellularLocation>
</comment>
<evidence type="ECO:0000256" key="9">
    <source>
        <dbReference type="ARBA" id="ARBA00022777"/>
    </source>
</evidence>
<feature type="domain" description="GHMP kinase N-terminal" evidence="14">
    <location>
        <begin position="59"/>
        <end position="142"/>
    </location>
</feature>
<keyword evidence="16" id="KW-1185">Reference proteome</keyword>
<dbReference type="Gene3D" id="3.30.230.10">
    <property type="match status" value="1"/>
</dbReference>
<keyword evidence="5 13" id="KW-0028">Amino-acid biosynthesis</keyword>
<dbReference type="GO" id="GO:0004413">
    <property type="term" value="F:homoserine kinase activity"/>
    <property type="evidence" value="ECO:0007669"/>
    <property type="project" value="UniProtKB-UniRule"/>
</dbReference>
<dbReference type="InterPro" id="IPR000870">
    <property type="entry name" value="Homoserine_kinase"/>
</dbReference>
<evidence type="ECO:0000313" key="15">
    <source>
        <dbReference type="EMBL" id="SDL67175.1"/>
    </source>
</evidence>
<evidence type="ECO:0000256" key="4">
    <source>
        <dbReference type="ARBA" id="ARBA00017858"/>
    </source>
</evidence>
<evidence type="ECO:0000313" key="16">
    <source>
        <dbReference type="Proteomes" id="UP000199475"/>
    </source>
</evidence>
<dbReference type="HAMAP" id="MF_00384">
    <property type="entry name" value="Homoser_kinase"/>
    <property type="match status" value="1"/>
</dbReference>
<dbReference type="PANTHER" id="PTHR20861">
    <property type="entry name" value="HOMOSERINE/4-DIPHOSPHOCYTIDYL-2-C-METHYL-D-ERYTHRITOL KINASE"/>
    <property type="match status" value="1"/>
</dbReference>
<keyword evidence="8 13" id="KW-0547">Nucleotide-binding</keyword>
<keyword evidence="6 13" id="KW-0808">Transferase</keyword>
<dbReference type="InterPro" id="IPR020568">
    <property type="entry name" value="Ribosomal_Su5_D2-typ_SF"/>
</dbReference>
<proteinExistence type="inferred from homology"/>
<dbReference type="InterPro" id="IPR006204">
    <property type="entry name" value="GHMP_kinase_N_dom"/>
</dbReference>
<evidence type="ECO:0000256" key="11">
    <source>
        <dbReference type="ARBA" id="ARBA00049375"/>
    </source>
</evidence>
<dbReference type="PIRSF" id="PIRSF000676">
    <property type="entry name" value="Homoser_kin"/>
    <property type="match status" value="1"/>
</dbReference>
<dbReference type="InterPro" id="IPR006203">
    <property type="entry name" value="GHMP_knse_ATP-bd_CS"/>
</dbReference>
<dbReference type="RefSeq" id="WP_093252528.1">
    <property type="nucleotide sequence ID" value="NZ_FNGP01000004.1"/>
</dbReference>
<dbReference type="SUPFAM" id="SSF54211">
    <property type="entry name" value="Ribosomal protein S5 domain 2-like"/>
    <property type="match status" value="1"/>
</dbReference>
<evidence type="ECO:0000256" key="13">
    <source>
        <dbReference type="HAMAP-Rule" id="MF_00384"/>
    </source>
</evidence>
<keyword evidence="13" id="KW-0963">Cytoplasm</keyword>
<evidence type="ECO:0000256" key="2">
    <source>
        <dbReference type="ARBA" id="ARBA00007370"/>
    </source>
</evidence>
<keyword evidence="7 13" id="KW-0791">Threonine biosynthesis</keyword>
<dbReference type="InterPro" id="IPR014721">
    <property type="entry name" value="Ribsml_uS5_D2-typ_fold_subgr"/>
</dbReference>
<reference evidence="15 16" key="1">
    <citation type="submission" date="2016-10" db="EMBL/GenBank/DDBJ databases">
        <authorList>
            <person name="de Groot N.N."/>
        </authorList>
    </citation>
    <scope>NUCLEOTIDE SEQUENCE [LARGE SCALE GENOMIC DNA]</scope>
    <source>
        <strain evidence="15 16">CGMCC 1.9159</strain>
    </source>
</reference>
<evidence type="ECO:0000256" key="10">
    <source>
        <dbReference type="ARBA" id="ARBA00022840"/>
    </source>
</evidence>
<keyword evidence="9 13" id="KW-0418">Kinase</keyword>
<dbReference type="UniPathway" id="UPA00050">
    <property type="reaction ID" value="UER00064"/>
</dbReference>
<gene>
    <name evidence="13" type="primary">thrB</name>
    <name evidence="15" type="ORF">SAMN04488242_2417</name>
</gene>
<comment type="catalytic activity">
    <reaction evidence="11 13">
        <text>L-homoserine + ATP = O-phospho-L-homoserine + ADP + H(+)</text>
        <dbReference type="Rhea" id="RHEA:13985"/>
        <dbReference type="ChEBI" id="CHEBI:15378"/>
        <dbReference type="ChEBI" id="CHEBI:30616"/>
        <dbReference type="ChEBI" id="CHEBI:57476"/>
        <dbReference type="ChEBI" id="CHEBI:57590"/>
        <dbReference type="ChEBI" id="CHEBI:456216"/>
        <dbReference type="EC" id="2.7.1.39"/>
    </reaction>
</comment>
<dbReference type="STRING" id="686624.SAMN04488242_2417"/>
<organism evidence="15 16">
    <name type="scientific">Tessaracoccus oleiagri</name>
    <dbReference type="NCBI Taxonomy" id="686624"/>
    <lineage>
        <taxon>Bacteria</taxon>
        <taxon>Bacillati</taxon>
        <taxon>Actinomycetota</taxon>
        <taxon>Actinomycetes</taxon>
        <taxon>Propionibacteriales</taxon>
        <taxon>Propionibacteriaceae</taxon>
        <taxon>Tessaracoccus</taxon>
    </lineage>
</organism>
<dbReference type="PRINTS" id="PR00958">
    <property type="entry name" value="HOMSERKINASE"/>
</dbReference>
<dbReference type="Pfam" id="PF00288">
    <property type="entry name" value="GHMP_kinases_N"/>
    <property type="match status" value="1"/>
</dbReference>
<dbReference type="GO" id="GO:0005524">
    <property type="term" value="F:ATP binding"/>
    <property type="evidence" value="ECO:0007669"/>
    <property type="project" value="UniProtKB-UniRule"/>
</dbReference>
<sequence>MRLRVRVPATTANVGSGFDCIGIAIDWYDELELEVRGSGVELEVTGEGAGQVPLDESHLVVASIRRGLEEWGEGRLPGLVLRSHNTIPHSRGLGSSASAIVAGLAFAWGIARGGDPDRTELGRLASLLEGHADNAAAAVFGGATLGWIQDGQVAIHELPVAPDLRVRVWIPEFEVPTKGARAVLPERISRTDAVAQAAAAATLVLGLGSRPELLLRGTTDRLHQPFRAELMPTSHALMLGLRDAGVPAAISGAGPTVFAIGTPEQLRSGDSVAHDGFVVRDLALGHGVELRR</sequence>
<comment type="similarity">
    <text evidence="2 13">Belongs to the GHMP kinase family. Homoserine kinase subfamily.</text>
</comment>
<evidence type="ECO:0000256" key="1">
    <source>
        <dbReference type="ARBA" id="ARBA00005015"/>
    </source>
</evidence>
<dbReference type="EC" id="2.7.1.39" evidence="3 13"/>
<dbReference type="OrthoDB" id="9769912at2"/>
<comment type="function">
    <text evidence="12 13">Catalyzes the ATP-dependent phosphorylation of L-homoserine to L-homoserine phosphate.</text>
</comment>